<keyword evidence="2" id="KW-0472">Membrane</keyword>
<comment type="pathway">
    <text evidence="1">tRNA modification; 5-methoxycarbonylmethyl-2-thiouridine-tRNA biosynthesis.</text>
</comment>
<dbReference type="EMBL" id="ASHM01019611">
    <property type="protein sequence ID" value="PNY01021.1"/>
    <property type="molecule type" value="Genomic_DNA"/>
</dbReference>
<dbReference type="PANTHER" id="PTHR16184:SF6">
    <property type="entry name" value="ELONGATOR COMPLEX PROTEIN 6"/>
    <property type="match status" value="1"/>
</dbReference>
<feature type="transmembrane region" description="Helical" evidence="2">
    <location>
        <begin position="76"/>
        <end position="98"/>
    </location>
</feature>
<dbReference type="PANTHER" id="PTHR16184">
    <property type="entry name" value="ELONGATOR COMPLEX PROTEIN 6"/>
    <property type="match status" value="1"/>
</dbReference>
<protein>
    <submittedName>
        <fullName evidence="3">Elongator complex protein 6-like</fullName>
    </submittedName>
</protein>
<proteinExistence type="predicted"/>
<evidence type="ECO:0000313" key="4">
    <source>
        <dbReference type="Proteomes" id="UP000236291"/>
    </source>
</evidence>
<dbReference type="ExpressionAtlas" id="A0A2K3ND99">
    <property type="expression patterns" value="baseline"/>
</dbReference>
<evidence type="ECO:0000256" key="1">
    <source>
        <dbReference type="ARBA" id="ARBA00005043"/>
    </source>
</evidence>
<dbReference type="UniPathway" id="UPA00988"/>
<sequence>MEHKELNLLNEALGFHNNTNNLYGRFVLVEDTVDTTAAFVLHQILKHSFSSHPSSSVIFLALSHPFSHYDRILRKIVTYSSLSLSLSAFAYCVVVIFFSS</sequence>
<reference evidence="3 4" key="1">
    <citation type="journal article" date="2014" name="Am. J. Bot.">
        <title>Genome assembly and annotation for red clover (Trifolium pratense; Fabaceae).</title>
        <authorList>
            <person name="Istvanek J."/>
            <person name="Jaros M."/>
            <person name="Krenek A."/>
            <person name="Repkova J."/>
        </authorList>
    </citation>
    <scope>NUCLEOTIDE SEQUENCE [LARGE SCALE GENOMIC DNA]</scope>
    <source>
        <strain evidence="4">cv. Tatra</strain>
        <tissue evidence="3">Young leaves</tissue>
    </source>
</reference>
<dbReference type="AlphaFoldDB" id="A0A2K3ND99"/>
<dbReference type="STRING" id="57577.A0A2K3ND99"/>
<gene>
    <name evidence="3" type="ORF">L195_g024308</name>
</gene>
<dbReference type="GO" id="GO:0002098">
    <property type="term" value="P:tRNA wobble uridine modification"/>
    <property type="evidence" value="ECO:0007669"/>
    <property type="project" value="InterPro"/>
</dbReference>
<dbReference type="GO" id="GO:0033588">
    <property type="term" value="C:elongator holoenzyme complex"/>
    <property type="evidence" value="ECO:0007669"/>
    <property type="project" value="InterPro"/>
</dbReference>
<organism evidence="3 4">
    <name type="scientific">Trifolium pratense</name>
    <name type="common">Red clover</name>
    <dbReference type="NCBI Taxonomy" id="57577"/>
    <lineage>
        <taxon>Eukaryota</taxon>
        <taxon>Viridiplantae</taxon>
        <taxon>Streptophyta</taxon>
        <taxon>Embryophyta</taxon>
        <taxon>Tracheophyta</taxon>
        <taxon>Spermatophyta</taxon>
        <taxon>Magnoliopsida</taxon>
        <taxon>eudicotyledons</taxon>
        <taxon>Gunneridae</taxon>
        <taxon>Pentapetalae</taxon>
        <taxon>rosids</taxon>
        <taxon>fabids</taxon>
        <taxon>Fabales</taxon>
        <taxon>Fabaceae</taxon>
        <taxon>Papilionoideae</taxon>
        <taxon>50 kb inversion clade</taxon>
        <taxon>NPAAA clade</taxon>
        <taxon>Hologalegina</taxon>
        <taxon>IRL clade</taxon>
        <taxon>Trifolieae</taxon>
        <taxon>Trifolium</taxon>
    </lineage>
</organism>
<keyword evidence="2" id="KW-0812">Transmembrane</keyword>
<dbReference type="Proteomes" id="UP000236291">
    <property type="component" value="Unassembled WGS sequence"/>
</dbReference>
<reference evidence="3 4" key="2">
    <citation type="journal article" date="2017" name="Front. Plant Sci.">
        <title>Gene Classification and Mining of Molecular Markers Useful in Red Clover (Trifolium pratense) Breeding.</title>
        <authorList>
            <person name="Istvanek J."/>
            <person name="Dluhosova J."/>
            <person name="Dluhos P."/>
            <person name="Patkova L."/>
            <person name="Nedelnik J."/>
            <person name="Repkova J."/>
        </authorList>
    </citation>
    <scope>NUCLEOTIDE SEQUENCE [LARGE SCALE GENOMIC DNA]</scope>
    <source>
        <strain evidence="4">cv. Tatra</strain>
        <tissue evidence="3">Young leaves</tissue>
    </source>
</reference>
<name>A0A2K3ND99_TRIPR</name>
<evidence type="ECO:0000313" key="3">
    <source>
        <dbReference type="EMBL" id="PNY01021.1"/>
    </source>
</evidence>
<keyword evidence="2" id="KW-1133">Transmembrane helix</keyword>
<evidence type="ECO:0000256" key="2">
    <source>
        <dbReference type="SAM" id="Phobius"/>
    </source>
</evidence>
<comment type="caution">
    <text evidence="3">The sequence shown here is derived from an EMBL/GenBank/DDBJ whole genome shotgun (WGS) entry which is preliminary data.</text>
</comment>
<dbReference type="InterPro" id="IPR018627">
    <property type="entry name" value="ELP6"/>
</dbReference>
<accession>A0A2K3ND99</accession>